<dbReference type="OrthoDB" id="3432106at2"/>
<dbReference type="AlphaFoldDB" id="A0A366M089"/>
<proteinExistence type="predicted"/>
<dbReference type="EMBL" id="QMEY01000004">
    <property type="protein sequence ID" value="RBQ19625.1"/>
    <property type="molecule type" value="Genomic_DNA"/>
</dbReference>
<accession>A0A366M089</accession>
<evidence type="ECO:0000313" key="2">
    <source>
        <dbReference type="EMBL" id="RBQ19625.1"/>
    </source>
</evidence>
<sequence>MDVVWRKSSRSGGITDNCVEVAHISETIAVRDSKDPNGPRLVFSASEWSTFVRDLKAGNLDPGRLS</sequence>
<evidence type="ECO:0000313" key="3">
    <source>
        <dbReference type="Proteomes" id="UP000253303"/>
    </source>
</evidence>
<dbReference type="RefSeq" id="WP_113980897.1">
    <property type="nucleotide sequence ID" value="NZ_QMEY01000004.1"/>
</dbReference>
<dbReference type="Pfam" id="PF04149">
    <property type="entry name" value="DUF397"/>
    <property type="match status" value="1"/>
</dbReference>
<feature type="domain" description="DUF397" evidence="1">
    <location>
        <begin position="4"/>
        <end position="56"/>
    </location>
</feature>
<gene>
    <name evidence="2" type="ORF">DP939_12850</name>
</gene>
<organism evidence="2 3">
    <name type="scientific">Spongiactinospora rosea</name>
    <dbReference type="NCBI Taxonomy" id="2248750"/>
    <lineage>
        <taxon>Bacteria</taxon>
        <taxon>Bacillati</taxon>
        <taxon>Actinomycetota</taxon>
        <taxon>Actinomycetes</taxon>
        <taxon>Streptosporangiales</taxon>
        <taxon>Streptosporangiaceae</taxon>
        <taxon>Spongiactinospora</taxon>
    </lineage>
</organism>
<reference evidence="2 3" key="1">
    <citation type="submission" date="2018-06" db="EMBL/GenBank/DDBJ databases">
        <title>Sphaerisporangium craniellae sp. nov., isolated from a marine sponge in the South China Sea.</title>
        <authorList>
            <person name="Li L."/>
        </authorList>
    </citation>
    <scope>NUCLEOTIDE SEQUENCE [LARGE SCALE GENOMIC DNA]</scope>
    <source>
        <strain evidence="2 3">LHW63015</strain>
    </source>
</reference>
<dbReference type="InterPro" id="IPR007278">
    <property type="entry name" value="DUF397"/>
</dbReference>
<keyword evidence="3" id="KW-1185">Reference proteome</keyword>
<protein>
    <submittedName>
        <fullName evidence="2">DUF397 domain-containing protein</fullName>
    </submittedName>
</protein>
<dbReference type="Proteomes" id="UP000253303">
    <property type="component" value="Unassembled WGS sequence"/>
</dbReference>
<evidence type="ECO:0000259" key="1">
    <source>
        <dbReference type="Pfam" id="PF04149"/>
    </source>
</evidence>
<name>A0A366M089_9ACTN</name>
<comment type="caution">
    <text evidence="2">The sequence shown here is derived from an EMBL/GenBank/DDBJ whole genome shotgun (WGS) entry which is preliminary data.</text>
</comment>